<dbReference type="InterPro" id="IPR017972">
    <property type="entry name" value="Cyt_P450_CS"/>
</dbReference>
<dbReference type="GO" id="GO:0016705">
    <property type="term" value="F:oxidoreductase activity, acting on paired donors, with incorporation or reduction of molecular oxygen"/>
    <property type="evidence" value="ECO:0007669"/>
    <property type="project" value="InterPro"/>
</dbReference>
<keyword evidence="4 7" id="KW-0560">Oxidoreductase</keyword>
<evidence type="ECO:0000256" key="3">
    <source>
        <dbReference type="ARBA" id="ARBA00022723"/>
    </source>
</evidence>
<dbReference type="AlphaFoldDB" id="A0A7K1FET4"/>
<evidence type="ECO:0000256" key="1">
    <source>
        <dbReference type="ARBA" id="ARBA00010617"/>
    </source>
</evidence>
<reference evidence="8 9" key="1">
    <citation type="submission" date="2019-11" db="EMBL/GenBank/DDBJ databases">
        <authorList>
            <person name="Jiang L.-Q."/>
        </authorList>
    </citation>
    <scope>NUCLEOTIDE SEQUENCE [LARGE SCALE GENOMIC DNA]</scope>
    <source>
        <strain evidence="8 9">YIM 132087</strain>
    </source>
</reference>
<dbReference type="PANTHER" id="PTHR46696:SF1">
    <property type="entry name" value="CYTOCHROME P450 YJIB-RELATED"/>
    <property type="match status" value="1"/>
</dbReference>
<keyword evidence="6 7" id="KW-0503">Monooxygenase</keyword>
<dbReference type="Proteomes" id="UP000460221">
    <property type="component" value="Unassembled WGS sequence"/>
</dbReference>
<dbReference type="GO" id="GO:0004497">
    <property type="term" value="F:monooxygenase activity"/>
    <property type="evidence" value="ECO:0007669"/>
    <property type="project" value="UniProtKB-KW"/>
</dbReference>
<dbReference type="EMBL" id="WLYK01000001">
    <property type="protein sequence ID" value="MTD12612.1"/>
    <property type="molecule type" value="Genomic_DNA"/>
</dbReference>
<dbReference type="Gene3D" id="1.10.630.10">
    <property type="entry name" value="Cytochrome P450"/>
    <property type="match status" value="1"/>
</dbReference>
<keyword evidence="3 7" id="KW-0479">Metal-binding</keyword>
<keyword evidence="2 7" id="KW-0349">Heme</keyword>
<evidence type="ECO:0000313" key="8">
    <source>
        <dbReference type="EMBL" id="MTD12612.1"/>
    </source>
</evidence>
<organism evidence="8 9">
    <name type="scientific">Nakamurella alba</name>
    <dbReference type="NCBI Taxonomy" id="2665158"/>
    <lineage>
        <taxon>Bacteria</taxon>
        <taxon>Bacillati</taxon>
        <taxon>Actinomycetota</taxon>
        <taxon>Actinomycetes</taxon>
        <taxon>Nakamurellales</taxon>
        <taxon>Nakamurellaceae</taxon>
        <taxon>Nakamurella</taxon>
    </lineage>
</organism>
<dbReference type="Pfam" id="PF00067">
    <property type="entry name" value="p450"/>
    <property type="match status" value="1"/>
</dbReference>
<accession>A0A7K1FET4</accession>
<dbReference type="InterPro" id="IPR001128">
    <property type="entry name" value="Cyt_P450"/>
</dbReference>
<comment type="similarity">
    <text evidence="1 7">Belongs to the cytochrome P450 family.</text>
</comment>
<keyword evidence="5 7" id="KW-0408">Iron</keyword>
<dbReference type="InterPro" id="IPR036396">
    <property type="entry name" value="Cyt_P450_sf"/>
</dbReference>
<evidence type="ECO:0000313" key="9">
    <source>
        <dbReference type="Proteomes" id="UP000460221"/>
    </source>
</evidence>
<dbReference type="CDD" id="cd20625">
    <property type="entry name" value="CYP164-like"/>
    <property type="match status" value="1"/>
</dbReference>
<gene>
    <name evidence="8" type="ORF">GIS00_01465</name>
</gene>
<dbReference type="PANTHER" id="PTHR46696">
    <property type="entry name" value="P450, PUTATIVE (EUROFUNG)-RELATED"/>
    <property type="match status" value="1"/>
</dbReference>
<dbReference type="PRINTS" id="PR00359">
    <property type="entry name" value="BP450"/>
</dbReference>
<name>A0A7K1FET4_9ACTN</name>
<dbReference type="PRINTS" id="PR00385">
    <property type="entry name" value="P450"/>
</dbReference>
<dbReference type="InterPro" id="IPR002397">
    <property type="entry name" value="Cyt_P450_B"/>
</dbReference>
<comment type="caution">
    <text evidence="8">The sequence shown here is derived from an EMBL/GenBank/DDBJ whole genome shotgun (WGS) entry which is preliminary data.</text>
</comment>
<dbReference type="GO" id="GO:0020037">
    <property type="term" value="F:heme binding"/>
    <property type="evidence" value="ECO:0007669"/>
    <property type="project" value="InterPro"/>
</dbReference>
<evidence type="ECO:0000256" key="6">
    <source>
        <dbReference type="ARBA" id="ARBA00023033"/>
    </source>
</evidence>
<proteinExistence type="inferred from homology"/>
<protein>
    <submittedName>
        <fullName evidence="8">Cytochrome P450</fullName>
    </submittedName>
</protein>
<keyword evidence="9" id="KW-1185">Reference proteome</keyword>
<dbReference type="SUPFAM" id="SSF48264">
    <property type="entry name" value="Cytochrome P450"/>
    <property type="match status" value="1"/>
</dbReference>
<dbReference type="GO" id="GO:0005506">
    <property type="term" value="F:iron ion binding"/>
    <property type="evidence" value="ECO:0007669"/>
    <property type="project" value="InterPro"/>
</dbReference>
<dbReference type="FunFam" id="1.10.630.10:FF:000018">
    <property type="entry name" value="Cytochrome P450 monooxygenase"/>
    <property type="match status" value="1"/>
</dbReference>
<evidence type="ECO:0000256" key="2">
    <source>
        <dbReference type="ARBA" id="ARBA00022617"/>
    </source>
</evidence>
<evidence type="ECO:0000256" key="7">
    <source>
        <dbReference type="RuleBase" id="RU000461"/>
    </source>
</evidence>
<dbReference type="PROSITE" id="PS00086">
    <property type="entry name" value="CYTOCHROME_P450"/>
    <property type="match status" value="1"/>
</dbReference>
<sequence length="416" mass="46073">MCSMTTSTLPPTDLLAPGPTADPYDIYANLRRDDPVHWNPFQKAWLITRYQDVCEAYLDPRLSSDRIRPMLGMVAGDRQDEMGRMLAIMAEWMVVTDGPAHHRLRKLANTAFRQQRVAAMGEWIGEIVDGLVDRFVASGSEDFYQDIAFPMPATVIATMMGAPAEDALRFQKWSDELALVAFGTGGAERADRYRRALAGITEMQSYLSDLIDKARSAPGSDMIGVLLTSQDAEGDRLDDDELIALCSLILFAGHETTTNLLCNGVVSLLQHPEQLEKLRADRGLVPTAVEEMLRFDGPIKTIQRWVVEDHERDGRQLKAGQRVFLMNSAANRDGGTFDRPDDFDITRPTQPLHVAFGRGVHSCLGAQLARLETRTAIPIILDRLPGLRLAGPVSYRSTTASRAVTSLLVQHDAGVR</sequence>
<evidence type="ECO:0000256" key="5">
    <source>
        <dbReference type="ARBA" id="ARBA00023004"/>
    </source>
</evidence>
<evidence type="ECO:0000256" key="4">
    <source>
        <dbReference type="ARBA" id="ARBA00023002"/>
    </source>
</evidence>